<keyword evidence="8" id="KW-1185">Reference proteome</keyword>
<dbReference type="InterPro" id="IPR015168">
    <property type="entry name" value="SsuA/THI5"/>
</dbReference>
<feature type="domain" description="Solute-binding protein family 3/N-terminal" evidence="6">
    <location>
        <begin position="40"/>
        <end position="276"/>
    </location>
</feature>
<keyword evidence="4 5" id="KW-0732">Signal</keyword>
<feature type="chain" id="PRO_5039001106" evidence="5">
    <location>
        <begin position="29"/>
        <end position="337"/>
    </location>
</feature>
<dbReference type="InterPro" id="IPR001638">
    <property type="entry name" value="Solute-binding_3/MltF_N"/>
</dbReference>
<dbReference type="NCBIfam" id="TIGR01728">
    <property type="entry name" value="SsuA_fam"/>
    <property type="match status" value="1"/>
</dbReference>
<evidence type="ECO:0000256" key="3">
    <source>
        <dbReference type="ARBA" id="ARBA00022448"/>
    </source>
</evidence>
<protein>
    <submittedName>
        <fullName evidence="7">Aliphatic sulfonates family ABC transporter, periplasmic ligand-binding protein</fullName>
    </submittedName>
</protein>
<gene>
    <name evidence="7" type="ordered locus">Slip_1328</name>
</gene>
<dbReference type="InterPro" id="IPR010067">
    <property type="entry name" value="ABC_SsuA_sub-bd"/>
</dbReference>
<evidence type="ECO:0000259" key="6">
    <source>
        <dbReference type="SMART" id="SM00062"/>
    </source>
</evidence>
<dbReference type="PANTHER" id="PTHR30024:SF47">
    <property type="entry name" value="TAURINE-BINDING PERIPLASMIC PROTEIN"/>
    <property type="match status" value="1"/>
</dbReference>
<dbReference type="SMART" id="SM00062">
    <property type="entry name" value="PBPb"/>
    <property type="match status" value="1"/>
</dbReference>
<dbReference type="HOGENOM" id="CLU_028871_3_2_9"/>
<evidence type="ECO:0000256" key="1">
    <source>
        <dbReference type="ARBA" id="ARBA00004418"/>
    </source>
</evidence>
<evidence type="ECO:0000256" key="2">
    <source>
        <dbReference type="ARBA" id="ARBA00010742"/>
    </source>
</evidence>
<proteinExistence type="inferred from homology"/>
<comment type="similarity">
    <text evidence="2">Belongs to the bacterial solute-binding protein SsuA/TauA family.</text>
</comment>
<feature type="signal peptide" evidence="5">
    <location>
        <begin position="1"/>
        <end position="28"/>
    </location>
</feature>
<dbReference type="AlphaFoldDB" id="D7CN10"/>
<reference evidence="7 8" key="2">
    <citation type="journal article" date="2010" name="Stand. Genomic Sci.">
        <title>Complete genome sequence of Syntrophothermus lipocalidus type strain (TGB-C1).</title>
        <authorList>
            <person name="Djao O.D."/>
            <person name="Zhang X."/>
            <person name="Lucas S."/>
            <person name="Lapidus A."/>
            <person name="Del Rio T.G."/>
            <person name="Nolan M."/>
            <person name="Tice H."/>
            <person name="Cheng J.F."/>
            <person name="Han C."/>
            <person name="Tapia R."/>
            <person name="Goodwin L."/>
            <person name="Pitluck S."/>
            <person name="Liolios K."/>
            <person name="Ivanova N."/>
            <person name="Mavromatis K."/>
            <person name="Mikhailova N."/>
            <person name="Ovchinnikova G."/>
            <person name="Pati A."/>
            <person name="Brambilla E."/>
            <person name="Chen A."/>
            <person name="Palaniappan K."/>
            <person name="Land M."/>
            <person name="Hauser L."/>
            <person name="Chang Y.J."/>
            <person name="Jeffries C.D."/>
            <person name="Rohde M."/>
            <person name="Sikorski J."/>
            <person name="Spring S."/>
            <person name="Goker M."/>
            <person name="Detter J.C."/>
            <person name="Woyke T."/>
            <person name="Bristow J."/>
            <person name="Eisen J.A."/>
            <person name="Markowitz V."/>
            <person name="Hugenholtz P."/>
            <person name="Kyrpides N.C."/>
            <person name="Klenk H.P."/>
        </authorList>
    </citation>
    <scope>NUCLEOTIDE SEQUENCE [LARGE SCALE GENOMIC DNA]</scope>
    <source>
        <strain evidence="8">DSM 12680 / TGB-C1</strain>
    </source>
</reference>
<dbReference type="PROSITE" id="PS51257">
    <property type="entry name" value="PROKAR_LIPOPROTEIN"/>
    <property type="match status" value="1"/>
</dbReference>
<evidence type="ECO:0000256" key="5">
    <source>
        <dbReference type="SAM" id="SignalP"/>
    </source>
</evidence>
<dbReference type="KEGG" id="slp:Slip_1328"/>
<dbReference type="GO" id="GO:0016020">
    <property type="term" value="C:membrane"/>
    <property type="evidence" value="ECO:0007669"/>
    <property type="project" value="InterPro"/>
</dbReference>
<evidence type="ECO:0000313" key="7">
    <source>
        <dbReference type="EMBL" id="ADI02095.1"/>
    </source>
</evidence>
<dbReference type="STRING" id="643648.Slip_1328"/>
<reference evidence="8" key="1">
    <citation type="journal article" date="2010" name="Stand. Genomic Sci.">
        <title>Complete genome sequence of Syntrophothermus lipocalidus type strain (TGB-C1T).</title>
        <authorList>
            <consortium name="US DOE Joint Genome Institute (JGI-PGF)"/>
            <person name="Djao O."/>
            <person name="Zhang X."/>
            <person name="Lucas S."/>
            <person name="Lapidus A."/>
            <person name="Glavina Del Rio T."/>
            <person name="Nolan M."/>
            <person name="Tice H."/>
            <person name="Cheng J."/>
            <person name="Han C."/>
            <person name="Tapia R."/>
            <person name="Goodwin L."/>
            <person name="Pitluck S."/>
            <person name="Liolios K."/>
            <person name="Ivanova N."/>
            <person name="Mavromatis K."/>
            <person name="Mikhailova N."/>
            <person name="Ovchinnikova G."/>
            <person name="Pati A."/>
            <person name="Brambilla E."/>
            <person name="Chen A."/>
            <person name="Palaniappan K."/>
            <person name="Land M."/>
            <person name="Hauser L."/>
            <person name="Chang Y."/>
            <person name="Jeffries C."/>
            <person name="Rohde M."/>
            <person name="Sikorski J."/>
            <person name="Spring S."/>
            <person name="Goker M."/>
            <person name="Detter J."/>
            <person name="Woyke T."/>
            <person name="Bristow J."/>
            <person name="Eisen J."/>
            <person name="Markowitz V."/>
            <person name="Hugenholtz P."/>
            <person name="Kyrpides N."/>
            <person name="Klenk H."/>
        </authorList>
    </citation>
    <scope>NUCLEOTIDE SEQUENCE [LARGE SCALE GENOMIC DNA]</scope>
    <source>
        <strain evidence="8">DSM 12680 / TGB-C1</strain>
    </source>
</reference>
<dbReference type="CDD" id="cd13563">
    <property type="entry name" value="PBP2_SsuA_like_6"/>
    <property type="match status" value="1"/>
</dbReference>
<comment type="subcellular location">
    <subcellularLocation>
        <location evidence="1">Periplasm</location>
    </subcellularLocation>
</comment>
<dbReference type="Pfam" id="PF09084">
    <property type="entry name" value="NMT1"/>
    <property type="match status" value="1"/>
</dbReference>
<dbReference type="Gene3D" id="3.40.190.10">
    <property type="entry name" value="Periplasmic binding protein-like II"/>
    <property type="match status" value="2"/>
</dbReference>
<dbReference type="Proteomes" id="UP000000378">
    <property type="component" value="Chromosome"/>
</dbReference>
<dbReference type="GO" id="GO:0042626">
    <property type="term" value="F:ATPase-coupled transmembrane transporter activity"/>
    <property type="evidence" value="ECO:0007669"/>
    <property type="project" value="InterPro"/>
</dbReference>
<dbReference type="RefSeq" id="WP_013175497.1">
    <property type="nucleotide sequence ID" value="NC_014220.1"/>
</dbReference>
<accession>D7CN10</accession>
<sequence>MVFFRKRKLLLTSLLVFVLALFIGGCSSKPATEKKDEPVKFKIGHCTWVGYGPLYIAKEKGFFQKYNIDPEMVIIEDESQYAAALAANQIQALGNVVDRDVIHYANGVNAKFVCGMDQSFGGDGIIASADIKTVKDLEGKTVGLDKASTSYFFFLAVLDKYGVDESKIQIQEMTAGDAGAAFVAGKLDAAVVWEPWLTKASQREGGHVLISSRDFPGYIVDVISVRQDFIDQHPDAVLGLVKAWNEAVDYYREHPEEGNSIMAKALSLSEEEIADMAKGVQFMGTQENKKFFDPNEPNNIYYITELASRFWTEKGVLKTKVDPKDVIVSRFVEEAAR</sequence>
<dbReference type="eggNOG" id="COG0715">
    <property type="taxonomic scope" value="Bacteria"/>
</dbReference>
<dbReference type="EMBL" id="CP002048">
    <property type="protein sequence ID" value="ADI02095.1"/>
    <property type="molecule type" value="Genomic_DNA"/>
</dbReference>
<dbReference type="GO" id="GO:0042597">
    <property type="term" value="C:periplasmic space"/>
    <property type="evidence" value="ECO:0007669"/>
    <property type="project" value="UniProtKB-SubCell"/>
</dbReference>
<evidence type="ECO:0000256" key="4">
    <source>
        <dbReference type="ARBA" id="ARBA00022729"/>
    </source>
</evidence>
<organism evidence="7 8">
    <name type="scientific">Syntrophothermus lipocalidus (strain DSM 12680 / TGB-C1)</name>
    <dbReference type="NCBI Taxonomy" id="643648"/>
    <lineage>
        <taxon>Bacteria</taxon>
        <taxon>Bacillati</taxon>
        <taxon>Bacillota</taxon>
        <taxon>Clostridia</taxon>
        <taxon>Eubacteriales</taxon>
        <taxon>Syntrophomonadaceae</taxon>
        <taxon>Syntrophothermus</taxon>
    </lineage>
</organism>
<dbReference type="PANTHER" id="PTHR30024">
    <property type="entry name" value="ALIPHATIC SULFONATES-BINDING PROTEIN-RELATED"/>
    <property type="match status" value="1"/>
</dbReference>
<dbReference type="SUPFAM" id="SSF53850">
    <property type="entry name" value="Periplasmic binding protein-like II"/>
    <property type="match status" value="1"/>
</dbReference>
<keyword evidence="3" id="KW-0813">Transport</keyword>
<name>D7CN10_SYNLT</name>
<dbReference type="OrthoDB" id="9815602at2"/>
<evidence type="ECO:0000313" key="8">
    <source>
        <dbReference type="Proteomes" id="UP000000378"/>
    </source>
</evidence>